<dbReference type="PANTHER" id="PTHR12406">
    <property type="entry name" value="CALCIUM-INDEPENDENT PHOSPHOLIPASE A2 IPLA2 -RELATED"/>
    <property type="match status" value="1"/>
</dbReference>
<dbReference type="InterPro" id="IPR016035">
    <property type="entry name" value="Acyl_Trfase/lysoPLipase"/>
</dbReference>
<gene>
    <name evidence="3" type="ORF">QTG54_016250</name>
</gene>
<dbReference type="Proteomes" id="UP001224775">
    <property type="component" value="Unassembled WGS sequence"/>
</dbReference>
<keyword evidence="4" id="KW-1185">Reference proteome</keyword>
<dbReference type="SUPFAM" id="SSF52151">
    <property type="entry name" value="FabD/lysophospholipase-like"/>
    <property type="match status" value="1"/>
</dbReference>
<reference evidence="3" key="1">
    <citation type="submission" date="2023-06" db="EMBL/GenBank/DDBJ databases">
        <title>Survivors Of The Sea: Transcriptome response of Skeletonema marinoi to long-term dormancy.</title>
        <authorList>
            <person name="Pinder M.I.M."/>
            <person name="Kourtchenko O."/>
            <person name="Robertson E.K."/>
            <person name="Larsson T."/>
            <person name="Maumus F."/>
            <person name="Osuna-Cruz C.M."/>
            <person name="Vancaester E."/>
            <person name="Stenow R."/>
            <person name="Vandepoele K."/>
            <person name="Ploug H."/>
            <person name="Bruchert V."/>
            <person name="Godhe A."/>
            <person name="Topel M."/>
        </authorList>
    </citation>
    <scope>NUCLEOTIDE SEQUENCE</scope>
    <source>
        <strain evidence="3">R05AC</strain>
    </source>
</reference>
<evidence type="ECO:0000313" key="4">
    <source>
        <dbReference type="Proteomes" id="UP001224775"/>
    </source>
</evidence>
<accession>A0AAD8XSW5</accession>
<name>A0AAD8XSW5_9STRA</name>
<dbReference type="EMBL" id="JATAAI010000054">
    <property type="protein sequence ID" value="KAK1733112.1"/>
    <property type="molecule type" value="Genomic_DNA"/>
</dbReference>
<dbReference type="Pfam" id="PF01734">
    <property type="entry name" value="Patatin"/>
    <property type="match status" value="1"/>
</dbReference>
<evidence type="ECO:0000256" key="1">
    <source>
        <dbReference type="ARBA" id="ARBA00023098"/>
    </source>
</evidence>
<sequence length="310" mass="34394">REVCRSQLHISTSSAFNEVEDIERVADNDTLHFSLSGTGPAMFSWMVGFSHGLQESGILSSAASSKSTNHFMGISGGSMCAALLAAELDLSSNSDVMLCSQEQSDRCRDGKQKIGMLVHNMLDDLLDNAAVQRIINNKRRKMHIAMVDAPSGSLMKAYNQPIKLCSNFTDKEDIRNAVLASTHIPYIANGNKTTMFRGKEVVDAGITGQMFVPAKGGNFVNVNIFPPLDYTLTNEYAFGQYVVKMYSKLNNKANGTIHAHPYLANDFGLHIFGLDDMLVRPLEKDEALRRHHLGHQSFLSWFELHKHKID</sequence>
<dbReference type="GO" id="GO:0005811">
    <property type="term" value="C:lipid droplet"/>
    <property type="evidence" value="ECO:0007669"/>
    <property type="project" value="TreeGrafter"/>
</dbReference>
<dbReference type="GO" id="GO:0055088">
    <property type="term" value="P:lipid homeostasis"/>
    <property type="evidence" value="ECO:0007669"/>
    <property type="project" value="TreeGrafter"/>
</dbReference>
<evidence type="ECO:0000259" key="2">
    <source>
        <dbReference type="Pfam" id="PF01734"/>
    </source>
</evidence>
<comment type="caution">
    <text evidence="3">The sequence shown here is derived from an EMBL/GenBank/DDBJ whole genome shotgun (WGS) entry which is preliminary data.</text>
</comment>
<organism evidence="3 4">
    <name type="scientific">Skeletonema marinoi</name>
    <dbReference type="NCBI Taxonomy" id="267567"/>
    <lineage>
        <taxon>Eukaryota</taxon>
        <taxon>Sar</taxon>
        <taxon>Stramenopiles</taxon>
        <taxon>Ochrophyta</taxon>
        <taxon>Bacillariophyta</taxon>
        <taxon>Coscinodiscophyceae</taxon>
        <taxon>Thalassiosirophycidae</taxon>
        <taxon>Thalassiosirales</taxon>
        <taxon>Skeletonemataceae</taxon>
        <taxon>Skeletonema</taxon>
        <taxon>Skeletonema marinoi-dohrnii complex</taxon>
    </lineage>
</organism>
<feature type="non-terminal residue" evidence="3">
    <location>
        <position position="1"/>
    </location>
</feature>
<protein>
    <submittedName>
        <fullName evidence="3">Patatin-like phospholipase domain-containing protein</fullName>
    </submittedName>
</protein>
<dbReference type="GO" id="GO:0019433">
    <property type="term" value="P:triglyceride catabolic process"/>
    <property type="evidence" value="ECO:0007669"/>
    <property type="project" value="TreeGrafter"/>
</dbReference>
<dbReference type="InterPro" id="IPR002641">
    <property type="entry name" value="PNPLA_dom"/>
</dbReference>
<dbReference type="AlphaFoldDB" id="A0AAD8XSW5"/>
<dbReference type="GO" id="GO:0005737">
    <property type="term" value="C:cytoplasm"/>
    <property type="evidence" value="ECO:0007669"/>
    <property type="project" value="TreeGrafter"/>
</dbReference>
<evidence type="ECO:0000313" key="3">
    <source>
        <dbReference type="EMBL" id="KAK1733112.1"/>
    </source>
</evidence>
<dbReference type="PANTHER" id="PTHR12406:SF7">
    <property type="entry name" value="PATATIN-LIKE PHOSPHOLIPASE DOMAIN-CONTAINING PROTEIN 4"/>
    <property type="match status" value="1"/>
</dbReference>
<proteinExistence type="predicted"/>
<dbReference type="GO" id="GO:0004806">
    <property type="term" value="F:triacylglycerol lipase activity"/>
    <property type="evidence" value="ECO:0007669"/>
    <property type="project" value="TreeGrafter"/>
</dbReference>
<dbReference type="GO" id="GO:0016020">
    <property type="term" value="C:membrane"/>
    <property type="evidence" value="ECO:0007669"/>
    <property type="project" value="TreeGrafter"/>
</dbReference>
<keyword evidence="1" id="KW-0443">Lipid metabolism</keyword>
<feature type="domain" description="PNPLA" evidence="2">
    <location>
        <begin position="34"/>
        <end position="207"/>
    </location>
</feature>
<dbReference type="InterPro" id="IPR033562">
    <property type="entry name" value="PLPL"/>
</dbReference>